<dbReference type="AlphaFoldDB" id="A0A644UI24"/>
<evidence type="ECO:0000313" key="3">
    <source>
        <dbReference type="EMBL" id="MPL78519.1"/>
    </source>
</evidence>
<dbReference type="GO" id="GO:0071949">
    <property type="term" value="F:FAD binding"/>
    <property type="evidence" value="ECO:0007669"/>
    <property type="project" value="TreeGrafter"/>
</dbReference>
<dbReference type="Gene3D" id="3.20.20.220">
    <property type="match status" value="1"/>
</dbReference>
<dbReference type="GO" id="GO:0004657">
    <property type="term" value="F:proline dehydrogenase activity"/>
    <property type="evidence" value="ECO:0007669"/>
    <property type="project" value="InterPro"/>
</dbReference>
<organism evidence="3">
    <name type="scientific">bioreactor metagenome</name>
    <dbReference type="NCBI Taxonomy" id="1076179"/>
    <lineage>
        <taxon>unclassified sequences</taxon>
        <taxon>metagenomes</taxon>
        <taxon>ecological metagenomes</taxon>
    </lineage>
</organism>
<proteinExistence type="predicted"/>
<dbReference type="SUPFAM" id="SSF51730">
    <property type="entry name" value="FAD-linked oxidoreductase"/>
    <property type="match status" value="1"/>
</dbReference>
<evidence type="ECO:0000259" key="2">
    <source>
        <dbReference type="Pfam" id="PF01619"/>
    </source>
</evidence>
<reference evidence="3" key="1">
    <citation type="submission" date="2019-08" db="EMBL/GenBank/DDBJ databases">
        <authorList>
            <person name="Kucharzyk K."/>
            <person name="Murdoch R.W."/>
            <person name="Higgins S."/>
            <person name="Loffler F."/>
        </authorList>
    </citation>
    <scope>NUCLEOTIDE SEQUENCE</scope>
</reference>
<dbReference type="Pfam" id="PF01619">
    <property type="entry name" value="Pro_dh"/>
    <property type="match status" value="1"/>
</dbReference>
<evidence type="ECO:0000256" key="1">
    <source>
        <dbReference type="ARBA" id="ARBA00023002"/>
    </source>
</evidence>
<name>A0A644UI24_9ZZZZ</name>
<dbReference type="InterPro" id="IPR029041">
    <property type="entry name" value="FAD-linked_oxidoreductase-like"/>
</dbReference>
<dbReference type="GO" id="GO:0005739">
    <property type="term" value="C:mitochondrion"/>
    <property type="evidence" value="ECO:0007669"/>
    <property type="project" value="TreeGrafter"/>
</dbReference>
<dbReference type="EMBL" id="VSSQ01000117">
    <property type="protein sequence ID" value="MPL78519.1"/>
    <property type="molecule type" value="Genomic_DNA"/>
</dbReference>
<comment type="caution">
    <text evidence="3">The sequence shown here is derived from an EMBL/GenBank/DDBJ whole genome shotgun (WGS) entry which is preliminary data.</text>
</comment>
<gene>
    <name evidence="3" type="ORF">SDC9_24388</name>
</gene>
<dbReference type="InterPro" id="IPR002872">
    <property type="entry name" value="Proline_DH_dom"/>
</dbReference>
<sequence length="390" mass="44789">MELNFNNTETAFRSKSNRDLNRALWLFRSLASPRLVKTATWMTNVALRLKLPVNWLIKPTIYRHFVGGETLEECAGTVARHKEFGVGSVLDYSVEGSHDDKSIQETLLETLKSIRNAAGESGIPFAVFKPTAFAVPELFENAEPGRPLEGQMENEYYRFRSRVNVLCNEAFKLDVPLMIDAEDSWYQHLVDDTTEEMMRRYNREKAIVFNTLQMYRHDRIQFLKDSIVNAREGNYFLGVKLVRGAYMEKERERAKAKGYPSPICPDKGATDAAFDEALRISLDNSDIVSVFCGSHNETSNLLMAQEILKRELPLNDNRFWFAQLYGMSDHISFNLANSGFNVAKYVPYGPVKNVMPYLFRRAEENTSIAGQTGRELKLLKTEIRRRKNNH</sequence>
<dbReference type="GO" id="GO:0010133">
    <property type="term" value="P:L-proline catabolic process to L-glutamate"/>
    <property type="evidence" value="ECO:0007669"/>
    <property type="project" value="TreeGrafter"/>
</dbReference>
<dbReference type="PANTHER" id="PTHR13914:SF0">
    <property type="entry name" value="PROLINE DEHYDROGENASE 1, MITOCHONDRIAL"/>
    <property type="match status" value="1"/>
</dbReference>
<accession>A0A644UI24</accession>
<dbReference type="PANTHER" id="PTHR13914">
    <property type="entry name" value="PROLINE OXIDASE"/>
    <property type="match status" value="1"/>
</dbReference>
<feature type="domain" description="Proline dehydrogenase" evidence="2">
    <location>
        <begin position="76"/>
        <end position="372"/>
    </location>
</feature>
<dbReference type="InterPro" id="IPR015659">
    <property type="entry name" value="Proline_oxidase"/>
</dbReference>
<protein>
    <recommendedName>
        <fullName evidence="2">Proline dehydrogenase domain-containing protein</fullName>
    </recommendedName>
</protein>
<keyword evidence="1" id="KW-0560">Oxidoreductase</keyword>